<dbReference type="EMBL" id="HBUE01326674">
    <property type="protein sequence ID" value="CAG6591176.1"/>
    <property type="molecule type" value="Transcribed_RNA"/>
</dbReference>
<name>A0A8D8MSC8_CULPI</name>
<dbReference type="EMBL" id="HBUE01326672">
    <property type="protein sequence ID" value="CAG6591174.1"/>
    <property type="molecule type" value="Transcribed_RNA"/>
</dbReference>
<dbReference type="EMBL" id="HBUE01274436">
    <property type="protein sequence ID" value="CAG6565571.1"/>
    <property type="molecule type" value="Transcribed_RNA"/>
</dbReference>
<dbReference type="AlphaFoldDB" id="A0A8D8MSC8"/>
<protein>
    <submittedName>
        <fullName evidence="1">(northern house mosquito) hypothetical protein</fullName>
    </submittedName>
</protein>
<dbReference type="EMBL" id="HBUE01326673">
    <property type="protein sequence ID" value="CAG6591175.1"/>
    <property type="molecule type" value="Transcribed_RNA"/>
</dbReference>
<evidence type="ECO:0000313" key="1">
    <source>
        <dbReference type="EMBL" id="CAG6539152.1"/>
    </source>
</evidence>
<dbReference type="EMBL" id="HBUE01169072">
    <property type="protein sequence ID" value="CAG6514090.1"/>
    <property type="molecule type" value="Transcribed_RNA"/>
</dbReference>
<dbReference type="EMBL" id="HBUE01220079">
    <property type="protein sequence ID" value="CAG6539154.1"/>
    <property type="molecule type" value="Transcribed_RNA"/>
</dbReference>
<proteinExistence type="predicted"/>
<accession>A0A8D8MSC8</accession>
<dbReference type="EMBL" id="HBUE01220078">
    <property type="protein sequence ID" value="CAG6539153.1"/>
    <property type="molecule type" value="Transcribed_RNA"/>
</dbReference>
<dbReference type="EMBL" id="HBUE01114510">
    <property type="protein sequence ID" value="CAG6490175.1"/>
    <property type="molecule type" value="Transcribed_RNA"/>
</dbReference>
<organism evidence="1">
    <name type="scientific">Culex pipiens</name>
    <name type="common">House mosquito</name>
    <dbReference type="NCBI Taxonomy" id="7175"/>
    <lineage>
        <taxon>Eukaryota</taxon>
        <taxon>Metazoa</taxon>
        <taxon>Ecdysozoa</taxon>
        <taxon>Arthropoda</taxon>
        <taxon>Hexapoda</taxon>
        <taxon>Insecta</taxon>
        <taxon>Pterygota</taxon>
        <taxon>Neoptera</taxon>
        <taxon>Endopterygota</taxon>
        <taxon>Diptera</taxon>
        <taxon>Nematocera</taxon>
        <taxon>Culicoidea</taxon>
        <taxon>Culicidae</taxon>
        <taxon>Culicinae</taxon>
        <taxon>Culicini</taxon>
        <taxon>Culex</taxon>
        <taxon>Culex</taxon>
    </lineage>
</organism>
<reference evidence="1" key="1">
    <citation type="submission" date="2021-05" db="EMBL/GenBank/DDBJ databases">
        <authorList>
            <person name="Alioto T."/>
            <person name="Alioto T."/>
            <person name="Gomez Garrido J."/>
        </authorList>
    </citation>
    <scope>NUCLEOTIDE SEQUENCE</scope>
</reference>
<sequence>MRTTTSHTDRPAASCEPSVVRSITCTRVTPRIVSVSNISPLYTGGQDPPRTLHAQEERQGDLPGCASNVRFNSVDVDGDGNVTPDLRWFTLRRTFNLPARSRAQARTICAKLLPRFTSRNVSGELKNFEGLLSVWRLNGSLGDGAFSKTYGDFLTTSLLAIPTKVLR</sequence>
<dbReference type="EMBL" id="HBUE01089912">
    <property type="protein sequence ID" value="CAG6481024.1"/>
    <property type="molecule type" value="Transcribed_RNA"/>
</dbReference>
<dbReference type="EMBL" id="HBUE01220077">
    <property type="protein sequence ID" value="CAG6539152.1"/>
    <property type="molecule type" value="Transcribed_RNA"/>
</dbReference>